<dbReference type="Gene3D" id="3.40.50.300">
    <property type="entry name" value="P-loop containing nucleotide triphosphate hydrolases"/>
    <property type="match status" value="1"/>
</dbReference>
<protein>
    <recommendedName>
        <fullName evidence="10">tRNA dimethylallyltransferase</fullName>
        <ecNumber evidence="10">2.5.1.75</ecNumber>
    </recommendedName>
    <alternativeName>
        <fullName evidence="10">Dimethylallyl diphosphate:tRNA dimethylallyltransferase</fullName>
        <shortName evidence="10">DMAPP:tRNA dimethylallyltransferase</shortName>
        <shortName evidence="10">DMATase</shortName>
    </alternativeName>
    <alternativeName>
        <fullName evidence="10">Isopentenyl-diphosphate:tRNA isopentenyltransferase</fullName>
        <shortName evidence="10">IPP transferase</shortName>
        <shortName evidence="10">IPPT</shortName>
        <shortName evidence="10">IPTase</shortName>
    </alternativeName>
</protein>
<keyword evidence="5 10" id="KW-0819">tRNA processing</keyword>
<keyword evidence="6 10" id="KW-0547">Nucleotide-binding</keyword>
<dbReference type="eggNOG" id="COG0324">
    <property type="taxonomic scope" value="Bacteria"/>
</dbReference>
<evidence type="ECO:0000256" key="13">
    <source>
        <dbReference type="RuleBase" id="RU003785"/>
    </source>
</evidence>
<keyword evidence="8 10" id="KW-0460">Magnesium</keyword>
<dbReference type="EMBL" id="AP009153">
    <property type="protein sequence ID" value="BAH38573.1"/>
    <property type="molecule type" value="Genomic_DNA"/>
</dbReference>
<reference evidence="15" key="1">
    <citation type="submission" date="2006-03" db="EMBL/GenBank/DDBJ databases">
        <title>Complete genome sequence of Gemmatimonas aurantiaca T-27 that represents a novel phylum Gemmatimonadetes.</title>
        <authorList>
            <person name="Takasaki K."/>
            <person name="Ichikawa N."/>
            <person name="Miura H."/>
            <person name="Matsushita S."/>
            <person name="Watanabe Y."/>
            <person name="Oguchi A."/>
            <person name="Ankai A."/>
            <person name="Yashiro I."/>
            <person name="Takahashi M."/>
            <person name="Terui Y."/>
            <person name="Fukui S."/>
            <person name="Yokoyama H."/>
            <person name="Tanikawa S."/>
            <person name="Hanada S."/>
            <person name="Kamagata Y."/>
            <person name="Fujita N."/>
        </authorList>
    </citation>
    <scope>NUCLEOTIDE SEQUENCE [LARGE SCALE GENOMIC DNA]</scope>
    <source>
        <strain evidence="15">T-27 / DSM 14586 / JCM 11422 / NBRC 100505</strain>
    </source>
</reference>
<dbReference type="AlphaFoldDB" id="C1A8L3"/>
<evidence type="ECO:0000256" key="8">
    <source>
        <dbReference type="ARBA" id="ARBA00022842"/>
    </source>
</evidence>
<keyword evidence="4 10" id="KW-0808">Transferase</keyword>
<dbReference type="PANTHER" id="PTHR11088:SF60">
    <property type="entry name" value="TRNA DIMETHYLALLYLTRANSFERASE"/>
    <property type="match status" value="1"/>
</dbReference>
<dbReference type="HAMAP" id="MF_00185">
    <property type="entry name" value="IPP_trans"/>
    <property type="match status" value="1"/>
</dbReference>
<evidence type="ECO:0000256" key="7">
    <source>
        <dbReference type="ARBA" id="ARBA00022840"/>
    </source>
</evidence>
<dbReference type="EC" id="2.5.1.75" evidence="10"/>
<feature type="binding site" evidence="10">
    <location>
        <begin position="23"/>
        <end position="30"/>
    </location>
    <ligand>
        <name>ATP</name>
        <dbReference type="ChEBI" id="CHEBI:30616"/>
    </ligand>
</feature>
<evidence type="ECO:0000256" key="3">
    <source>
        <dbReference type="ARBA" id="ARBA00005842"/>
    </source>
</evidence>
<accession>C1A8L3</accession>
<dbReference type="SUPFAM" id="SSF52540">
    <property type="entry name" value="P-loop containing nucleoside triphosphate hydrolases"/>
    <property type="match status" value="1"/>
</dbReference>
<dbReference type="NCBIfam" id="TIGR00174">
    <property type="entry name" value="miaA"/>
    <property type="match status" value="1"/>
</dbReference>
<dbReference type="Gene3D" id="1.10.287.890">
    <property type="entry name" value="Crystal structure of tRNA isopentenylpyrophosphate transferase (bh2366) domain"/>
    <property type="match status" value="1"/>
</dbReference>
<dbReference type="InterPro" id="IPR018022">
    <property type="entry name" value="IPT"/>
</dbReference>
<evidence type="ECO:0000256" key="4">
    <source>
        <dbReference type="ARBA" id="ARBA00022679"/>
    </source>
</evidence>
<comment type="caution">
    <text evidence="10">Lacks conserved residue(s) required for the propagation of feature annotation.</text>
</comment>
<comment type="similarity">
    <text evidence="3 10 13">Belongs to the IPP transferase family.</text>
</comment>
<dbReference type="GO" id="GO:0052381">
    <property type="term" value="F:tRNA dimethylallyltransferase activity"/>
    <property type="evidence" value="ECO:0007669"/>
    <property type="project" value="UniProtKB-UniRule"/>
</dbReference>
<dbReference type="HOGENOM" id="CLU_032616_0_1_0"/>
<evidence type="ECO:0000256" key="2">
    <source>
        <dbReference type="ARBA" id="ARBA00003213"/>
    </source>
</evidence>
<evidence type="ECO:0000256" key="10">
    <source>
        <dbReference type="HAMAP-Rule" id="MF_00185"/>
    </source>
</evidence>
<feature type="site" description="Interaction with substrate tRNA" evidence="10">
    <location>
        <position position="114"/>
    </location>
</feature>
<evidence type="ECO:0000256" key="6">
    <source>
        <dbReference type="ARBA" id="ARBA00022741"/>
    </source>
</evidence>
<dbReference type="GO" id="GO:0006400">
    <property type="term" value="P:tRNA modification"/>
    <property type="evidence" value="ECO:0007669"/>
    <property type="project" value="TreeGrafter"/>
</dbReference>
<evidence type="ECO:0000313" key="14">
    <source>
        <dbReference type="EMBL" id="BAH38573.1"/>
    </source>
</evidence>
<gene>
    <name evidence="10 14" type="primary">miaA</name>
    <name evidence="14" type="ordered locus">GAU_1531</name>
</gene>
<comment type="cofactor">
    <cofactor evidence="1 10">
        <name>Mg(2+)</name>
        <dbReference type="ChEBI" id="CHEBI:18420"/>
    </cofactor>
</comment>
<feature type="site" description="Interaction with substrate tRNA" evidence="10">
    <location>
        <position position="135"/>
    </location>
</feature>
<comment type="catalytic activity">
    <reaction evidence="9 10 11">
        <text>adenosine(37) in tRNA + dimethylallyl diphosphate = N(6)-dimethylallyladenosine(37) in tRNA + diphosphate</text>
        <dbReference type="Rhea" id="RHEA:26482"/>
        <dbReference type="Rhea" id="RHEA-COMP:10162"/>
        <dbReference type="Rhea" id="RHEA-COMP:10375"/>
        <dbReference type="ChEBI" id="CHEBI:33019"/>
        <dbReference type="ChEBI" id="CHEBI:57623"/>
        <dbReference type="ChEBI" id="CHEBI:74411"/>
        <dbReference type="ChEBI" id="CHEBI:74415"/>
        <dbReference type="EC" id="2.5.1.75"/>
    </reaction>
</comment>
<evidence type="ECO:0000256" key="1">
    <source>
        <dbReference type="ARBA" id="ARBA00001946"/>
    </source>
</evidence>
<proteinExistence type="inferred from homology"/>
<dbReference type="GO" id="GO:0005524">
    <property type="term" value="F:ATP binding"/>
    <property type="evidence" value="ECO:0007669"/>
    <property type="project" value="UniProtKB-UniRule"/>
</dbReference>
<evidence type="ECO:0000256" key="5">
    <source>
        <dbReference type="ARBA" id="ARBA00022694"/>
    </source>
</evidence>
<name>C1A8L3_GEMAT</name>
<dbReference type="STRING" id="379066.GAU_1531"/>
<dbReference type="Pfam" id="PF01715">
    <property type="entry name" value="IPPT"/>
    <property type="match status" value="1"/>
</dbReference>
<dbReference type="InterPro" id="IPR039657">
    <property type="entry name" value="Dimethylallyltransferase"/>
</dbReference>
<keyword evidence="15" id="KW-1185">Reference proteome</keyword>
<evidence type="ECO:0000256" key="11">
    <source>
        <dbReference type="RuleBase" id="RU003783"/>
    </source>
</evidence>
<dbReference type="Proteomes" id="UP000002209">
    <property type="component" value="Chromosome"/>
</dbReference>
<feature type="binding site" evidence="10">
    <location>
        <begin position="25"/>
        <end position="30"/>
    </location>
    <ligand>
        <name>substrate</name>
    </ligand>
</feature>
<feature type="region of interest" description="Interaction with substrate tRNA" evidence="10">
    <location>
        <begin position="48"/>
        <end position="51"/>
    </location>
</feature>
<comment type="function">
    <text evidence="2 10 12">Catalyzes the transfer of a dimethylallyl group onto the adenine at position 37 in tRNAs that read codons beginning with uridine, leading to the formation of N6-(dimethylallyl)adenosine (i(6)A).</text>
</comment>
<evidence type="ECO:0000256" key="12">
    <source>
        <dbReference type="RuleBase" id="RU003784"/>
    </source>
</evidence>
<dbReference type="KEGG" id="gau:GAU_1531"/>
<organism evidence="14 15">
    <name type="scientific">Gemmatimonas aurantiaca (strain DSM 14586 / JCM 11422 / NBRC 100505 / T-27)</name>
    <dbReference type="NCBI Taxonomy" id="379066"/>
    <lineage>
        <taxon>Bacteria</taxon>
        <taxon>Pseudomonadati</taxon>
        <taxon>Gemmatimonadota</taxon>
        <taxon>Gemmatimonadia</taxon>
        <taxon>Gemmatimonadales</taxon>
        <taxon>Gemmatimonadaceae</taxon>
        <taxon>Gemmatimonas</taxon>
    </lineage>
</organism>
<keyword evidence="7 10" id="KW-0067">ATP-binding</keyword>
<dbReference type="InterPro" id="IPR027417">
    <property type="entry name" value="P-loop_NTPase"/>
</dbReference>
<comment type="subunit">
    <text evidence="10">Monomer.</text>
</comment>
<dbReference type="PANTHER" id="PTHR11088">
    <property type="entry name" value="TRNA DIMETHYLALLYLTRANSFERASE"/>
    <property type="match status" value="1"/>
</dbReference>
<evidence type="ECO:0000313" key="15">
    <source>
        <dbReference type="Proteomes" id="UP000002209"/>
    </source>
</evidence>
<evidence type="ECO:0000256" key="9">
    <source>
        <dbReference type="ARBA" id="ARBA00049563"/>
    </source>
</evidence>
<sequence length="346" mass="38149">MCPYDLLRRTAMNRDLPTMCIVGPTAAGKSALALALAEQRGLAIVSADSRQIYREFDIGTAKPSEAELARVPHYGVSIIDPIERYSAHRWASDAAHWCDAALAAGTPPVIVGGTGLYVRALVEPFDAIPSLDPQRRLALAQWLETLDREELRRWCQRLDPARAHLGRTQLLRAIETALLSGQRLSAHFSDDAGSQSGVPATADAEPCSVRYLVVDPGPELADRIAARVHQMVAQGFFDEVASLRDQLPADAPAWNACGYRAMRDALEGTMSRAAAVERTIIESRQYAKRQRTWFRHQLPVDAVTHIDPRNPDALQRTLDWWDRAPANAQAVELHTGAATRAHEEQS</sequence>